<organism evidence="1 2">
    <name type="scientific">Plectus sambesii</name>
    <dbReference type="NCBI Taxonomy" id="2011161"/>
    <lineage>
        <taxon>Eukaryota</taxon>
        <taxon>Metazoa</taxon>
        <taxon>Ecdysozoa</taxon>
        <taxon>Nematoda</taxon>
        <taxon>Chromadorea</taxon>
        <taxon>Plectida</taxon>
        <taxon>Plectina</taxon>
        <taxon>Plectoidea</taxon>
        <taxon>Plectidae</taxon>
        <taxon>Plectus</taxon>
    </lineage>
</organism>
<name>A0A914UYY3_9BILA</name>
<dbReference type="AlphaFoldDB" id="A0A914UYY3"/>
<evidence type="ECO:0000313" key="2">
    <source>
        <dbReference type="WBParaSite" id="PSAMB.scaffold1358size32551.g12624.t1"/>
    </source>
</evidence>
<accession>A0A914UYY3</accession>
<sequence>MIAPRRLPPANGGNESLTARLELYQYAPPFETSATSSSHSYQCHQSHSLQPIVGFEPSSPSDWPLCRTTADMAGAASLSDRLIPCGVRPFSIMPQMGGKK</sequence>
<keyword evidence="1" id="KW-1185">Reference proteome</keyword>
<proteinExistence type="predicted"/>
<dbReference type="Proteomes" id="UP000887566">
    <property type="component" value="Unplaced"/>
</dbReference>
<reference evidence="2" key="1">
    <citation type="submission" date="2022-11" db="UniProtKB">
        <authorList>
            <consortium name="WormBaseParasite"/>
        </authorList>
    </citation>
    <scope>IDENTIFICATION</scope>
</reference>
<protein>
    <submittedName>
        <fullName evidence="2">Uncharacterized protein</fullName>
    </submittedName>
</protein>
<dbReference type="WBParaSite" id="PSAMB.scaffold1358size32551.g12624.t1">
    <property type="protein sequence ID" value="PSAMB.scaffold1358size32551.g12624.t1"/>
    <property type="gene ID" value="PSAMB.scaffold1358size32551.g12624"/>
</dbReference>
<evidence type="ECO:0000313" key="1">
    <source>
        <dbReference type="Proteomes" id="UP000887566"/>
    </source>
</evidence>